<comment type="caution">
    <text evidence="9">The sequence shown here is derived from an EMBL/GenBank/DDBJ whole genome shotgun (WGS) entry which is preliminary data.</text>
</comment>
<organism evidence="9 10">
    <name type="scientific">Sediminitomix flava</name>
    <dbReference type="NCBI Taxonomy" id="379075"/>
    <lineage>
        <taxon>Bacteria</taxon>
        <taxon>Pseudomonadati</taxon>
        <taxon>Bacteroidota</taxon>
        <taxon>Cytophagia</taxon>
        <taxon>Cytophagales</taxon>
        <taxon>Flammeovirgaceae</taxon>
        <taxon>Sediminitomix</taxon>
    </lineage>
</organism>
<dbReference type="PANTHER" id="PTHR43711">
    <property type="entry name" value="TWO-COMPONENT HISTIDINE KINASE"/>
    <property type="match status" value="1"/>
</dbReference>
<evidence type="ECO:0000259" key="8">
    <source>
        <dbReference type="PROSITE" id="PS50109"/>
    </source>
</evidence>
<keyword evidence="7" id="KW-0472">Membrane</keyword>
<dbReference type="SUPFAM" id="SSF47384">
    <property type="entry name" value="Homodimeric domain of signal transducing histidine kinase"/>
    <property type="match status" value="1"/>
</dbReference>
<keyword evidence="6" id="KW-0902">Two-component regulatory system</keyword>
<dbReference type="OrthoDB" id="9766459at2"/>
<dbReference type="InterPro" id="IPR036890">
    <property type="entry name" value="HATPase_C_sf"/>
</dbReference>
<keyword evidence="4" id="KW-0808">Transferase</keyword>
<dbReference type="SMART" id="SM00388">
    <property type="entry name" value="HisKA"/>
    <property type="match status" value="1"/>
</dbReference>
<dbReference type="PANTHER" id="PTHR43711:SF26">
    <property type="entry name" value="SENSOR HISTIDINE KINASE RCSC"/>
    <property type="match status" value="1"/>
</dbReference>
<proteinExistence type="predicted"/>
<dbReference type="SUPFAM" id="SSF55874">
    <property type="entry name" value="ATPase domain of HSP90 chaperone/DNA topoisomerase II/histidine kinase"/>
    <property type="match status" value="1"/>
</dbReference>
<evidence type="ECO:0000313" key="10">
    <source>
        <dbReference type="Proteomes" id="UP000245535"/>
    </source>
</evidence>
<evidence type="ECO:0000256" key="1">
    <source>
        <dbReference type="ARBA" id="ARBA00000085"/>
    </source>
</evidence>
<dbReference type="RefSeq" id="WP_109615424.1">
    <property type="nucleotide sequence ID" value="NZ_QGDO01000001.1"/>
</dbReference>
<evidence type="ECO:0000256" key="5">
    <source>
        <dbReference type="ARBA" id="ARBA00022777"/>
    </source>
</evidence>
<dbReference type="InterPro" id="IPR036097">
    <property type="entry name" value="HisK_dim/P_sf"/>
</dbReference>
<dbReference type="CDD" id="cd00075">
    <property type="entry name" value="HATPase"/>
    <property type="match status" value="1"/>
</dbReference>
<feature type="transmembrane region" description="Helical" evidence="7">
    <location>
        <begin position="102"/>
        <end position="122"/>
    </location>
</feature>
<protein>
    <recommendedName>
        <fullName evidence="2">histidine kinase</fullName>
        <ecNumber evidence="2">2.7.13.3</ecNumber>
    </recommendedName>
</protein>
<feature type="transmembrane region" description="Helical" evidence="7">
    <location>
        <begin position="25"/>
        <end position="46"/>
    </location>
</feature>
<comment type="catalytic activity">
    <reaction evidence="1">
        <text>ATP + protein L-histidine = ADP + protein N-phospho-L-histidine.</text>
        <dbReference type="EC" id="2.7.13.3"/>
    </reaction>
</comment>
<keyword evidence="5 9" id="KW-0418">Kinase</keyword>
<name>A0A315ZE56_SEDFL</name>
<feature type="transmembrane region" description="Helical" evidence="7">
    <location>
        <begin position="79"/>
        <end position="96"/>
    </location>
</feature>
<keyword evidence="7" id="KW-0812">Transmembrane</keyword>
<accession>A0A315ZE56</accession>
<dbReference type="Gene3D" id="3.30.565.10">
    <property type="entry name" value="Histidine kinase-like ATPase, C-terminal domain"/>
    <property type="match status" value="1"/>
</dbReference>
<dbReference type="Gene3D" id="1.10.287.130">
    <property type="match status" value="1"/>
</dbReference>
<evidence type="ECO:0000313" key="9">
    <source>
        <dbReference type="EMBL" id="PWJ43896.1"/>
    </source>
</evidence>
<dbReference type="InterPro" id="IPR004358">
    <property type="entry name" value="Sig_transdc_His_kin-like_C"/>
</dbReference>
<dbReference type="Pfam" id="PF02518">
    <property type="entry name" value="HATPase_c"/>
    <property type="match status" value="1"/>
</dbReference>
<reference evidence="9 10" key="1">
    <citation type="submission" date="2018-03" db="EMBL/GenBank/DDBJ databases">
        <title>Genomic Encyclopedia of Archaeal and Bacterial Type Strains, Phase II (KMG-II): from individual species to whole genera.</title>
        <authorList>
            <person name="Goeker M."/>
        </authorList>
    </citation>
    <scope>NUCLEOTIDE SEQUENCE [LARGE SCALE GENOMIC DNA]</scope>
    <source>
        <strain evidence="9 10">DSM 28229</strain>
    </source>
</reference>
<dbReference type="GO" id="GO:0000155">
    <property type="term" value="F:phosphorelay sensor kinase activity"/>
    <property type="evidence" value="ECO:0007669"/>
    <property type="project" value="InterPro"/>
</dbReference>
<keyword evidence="3" id="KW-0597">Phosphoprotein</keyword>
<feature type="transmembrane region" description="Helical" evidence="7">
    <location>
        <begin position="52"/>
        <end position="70"/>
    </location>
</feature>
<dbReference type="SMART" id="SM00387">
    <property type="entry name" value="HATPase_c"/>
    <property type="match status" value="1"/>
</dbReference>
<evidence type="ECO:0000256" key="7">
    <source>
        <dbReference type="SAM" id="Phobius"/>
    </source>
</evidence>
<keyword evidence="10" id="KW-1185">Reference proteome</keyword>
<feature type="transmembrane region" description="Helical" evidence="7">
    <location>
        <begin position="159"/>
        <end position="179"/>
    </location>
</feature>
<dbReference type="Proteomes" id="UP000245535">
    <property type="component" value="Unassembled WGS sequence"/>
</dbReference>
<evidence type="ECO:0000256" key="6">
    <source>
        <dbReference type="ARBA" id="ARBA00023012"/>
    </source>
</evidence>
<sequence>MRKHFDLLIDLFIGSKTELSMEERVLNSIYFLSVTCSFVLAITFQNSTLSEQFIYILYIVGVICLVGFYISRVKAKYQAGLYLMLPIQMCITFFDWKENGGIRGTIILTLATAVVMNIHIFPRKLYRKMAIGTFTYVFLLIFLEIQFPEIINFPKGPITAAGFHWIFMLVMIFFISLLFKDEDFRRKKVLIDKEKELSEALEREKELNMLKSKFVSMVSHQFKTPLTVIHSSTELLHLKASKTLDDDSMQKCNKQFENVFTSINNITQMMDRVLAYHHLESGQINFFPSKQSLSELIIKSVKHHPSAIPFSQRKIIFNGEEKLVEFDSYFIVHCVDNLLSNAIKYGKKGEFPIVEISYENSYVKLNITDHGIGIPKEDIPRLFDAFYRAKNVDNIKGTGVGLSVVKQFVELHGGSIFVVSEVKKMTIFSIVLPYSQNTTDIEKKGIERKPLEEYK</sequence>
<dbReference type="Pfam" id="PF00512">
    <property type="entry name" value="HisKA"/>
    <property type="match status" value="1"/>
</dbReference>
<dbReference type="CDD" id="cd00082">
    <property type="entry name" value="HisKA"/>
    <property type="match status" value="1"/>
</dbReference>
<evidence type="ECO:0000256" key="3">
    <source>
        <dbReference type="ARBA" id="ARBA00022553"/>
    </source>
</evidence>
<dbReference type="InterPro" id="IPR003661">
    <property type="entry name" value="HisK_dim/P_dom"/>
</dbReference>
<dbReference type="AlphaFoldDB" id="A0A315ZE56"/>
<evidence type="ECO:0000256" key="2">
    <source>
        <dbReference type="ARBA" id="ARBA00012438"/>
    </source>
</evidence>
<dbReference type="InterPro" id="IPR003594">
    <property type="entry name" value="HATPase_dom"/>
</dbReference>
<gene>
    <name evidence="9" type="ORF">BC781_101246</name>
</gene>
<dbReference type="InterPro" id="IPR005467">
    <property type="entry name" value="His_kinase_dom"/>
</dbReference>
<evidence type="ECO:0000256" key="4">
    <source>
        <dbReference type="ARBA" id="ARBA00022679"/>
    </source>
</evidence>
<dbReference type="EMBL" id="QGDO01000001">
    <property type="protein sequence ID" value="PWJ43896.1"/>
    <property type="molecule type" value="Genomic_DNA"/>
</dbReference>
<keyword evidence="7" id="KW-1133">Transmembrane helix</keyword>
<feature type="domain" description="Histidine kinase" evidence="8">
    <location>
        <begin position="217"/>
        <end position="436"/>
    </location>
</feature>
<dbReference type="PRINTS" id="PR00344">
    <property type="entry name" value="BCTRLSENSOR"/>
</dbReference>
<dbReference type="EC" id="2.7.13.3" evidence="2"/>
<dbReference type="PROSITE" id="PS50109">
    <property type="entry name" value="HIS_KIN"/>
    <property type="match status" value="1"/>
</dbReference>
<feature type="transmembrane region" description="Helical" evidence="7">
    <location>
        <begin position="129"/>
        <end position="147"/>
    </location>
</feature>
<dbReference type="InterPro" id="IPR050736">
    <property type="entry name" value="Sensor_HK_Regulatory"/>
</dbReference>